<keyword evidence="4" id="KW-1185">Reference proteome</keyword>
<dbReference type="PROSITE" id="PS50217">
    <property type="entry name" value="BZIP"/>
    <property type="match status" value="1"/>
</dbReference>
<feature type="compositionally biased region" description="Polar residues" evidence="1">
    <location>
        <begin position="354"/>
        <end position="364"/>
    </location>
</feature>
<feature type="region of interest" description="Disordered" evidence="1">
    <location>
        <begin position="500"/>
        <end position="531"/>
    </location>
</feature>
<evidence type="ECO:0000313" key="3">
    <source>
        <dbReference type="EMBL" id="CAB9519848.1"/>
    </source>
</evidence>
<feature type="compositionally biased region" description="Low complexity" evidence="1">
    <location>
        <begin position="463"/>
        <end position="477"/>
    </location>
</feature>
<feature type="compositionally biased region" description="Polar residues" evidence="1">
    <location>
        <begin position="269"/>
        <end position="279"/>
    </location>
</feature>
<dbReference type="EMBL" id="CAICTM010001049">
    <property type="protein sequence ID" value="CAB9519848.1"/>
    <property type="molecule type" value="Genomic_DNA"/>
</dbReference>
<dbReference type="InterPro" id="IPR004827">
    <property type="entry name" value="bZIP"/>
</dbReference>
<feature type="compositionally biased region" description="Basic and acidic residues" evidence="1">
    <location>
        <begin position="63"/>
        <end position="88"/>
    </location>
</feature>
<proteinExistence type="predicted"/>
<organism evidence="3 4">
    <name type="scientific">Seminavis robusta</name>
    <dbReference type="NCBI Taxonomy" id="568900"/>
    <lineage>
        <taxon>Eukaryota</taxon>
        <taxon>Sar</taxon>
        <taxon>Stramenopiles</taxon>
        <taxon>Ochrophyta</taxon>
        <taxon>Bacillariophyta</taxon>
        <taxon>Bacillariophyceae</taxon>
        <taxon>Bacillariophycidae</taxon>
        <taxon>Naviculales</taxon>
        <taxon>Naviculaceae</taxon>
        <taxon>Seminavis</taxon>
    </lineage>
</organism>
<feature type="compositionally biased region" description="Basic residues" evidence="1">
    <location>
        <begin position="126"/>
        <end position="142"/>
    </location>
</feature>
<feature type="compositionally biased region" description="Polar residues" evidence="1">
    <location>
        <begin position="377"/>
        <end position="386"/>
    </location>
</feature>
<feature type="compositionally biased region" description="Low complexity" evidence="1">
    <location>
        <begin position="280"/>
        <end position="292"/>
    </location>
</feature>
<accession>A0A9N8HLQ9</accession>
<feature type="compositionally biased region" description="Low complexity" evidence="1">
    <location>
        <begin position="407"/>
        <end position="417"/>
    </location>
</feature>
<feature type="region of interest" description="Disordered" evidence="1">
    <location>
        <begin position="377"/>
        <end position="417"/>
    </location>
</feature>
<feature type="compositionally biased region" description="Basic and acidic residues" evidence="1">
    <location>
        <begin position="109"/>
        <end position="125"/>
    </location>
</feature>
<feature type="region of interest" description="Disordered" evidence="1">
    <location>
        <begin position="463"/>
        <end position="483"/>
    </location>
</feature>
<evidence type="ECO:0000259" key="2">
    <source>
        <dbReference type="PROSITE" id="PS50217"/>
    </source>
</evidence>
<evidence type="ECO:0000313" key="4">
    <source>
        <dbReference type="Proteomes" id="UP001153069"/>
    </source>
</evidence>
<dbReference type="Proteomes" id="UP001153069">
    <property type="component" value="Unassembled WGS sequence"/>
</dbReference>
<evidence type="ECO:0000256" key="1">
    <source>
        <dbReference type="SAM" id="MobiDB-lite"/>
    </source>
</evidence>
<feature type="compositionally biased region" description="Polar residues" evidence="1">
    <location>
        <begin position="393"/>
        <end position="406"/>
    </location>
</feature>
<dbReference type="GO" id="GO:0003700">
    <property type="term" value="F:DNA-binding transcription factor activity"/>
    <property type="evidence" value="ECO:0007669"/>
    <property type="project" value="InterPro"/>
</dbReference>
<feature type="compositionally biased region" description="Low complexity" evidence="1">
    <location>
        <begin position="727"/>
        <end position="739"/>
    </location>
</feature>
<feature type="region of interest" description="Disordered" evidence="1">
    <location>
        <begin position="343"/>
        <end position="364"/>
    </location>
</feature>
<reference evidence="3" key="1">
    <citation type="submission" date="2020-06" db="EMBL/GenBank/DDBJ databases">
        <authorList>
            <consortium name="Plant Systems Biology data submission"/>
        </authorList>
    </citation>
    <scope>NUCLEOTIDE SEQUENCE</scope>
    <source>
        <strain evidence="3">D6</strain>
    </source>
</reference>
<comment type="caution">
    <text evidence="3">The sequence shown here is derived from an EMBL/GenBank/DDBJ whole genome shotgun (WGS) entry which is preliminary data.</text>
</comment>
<dbReference type="AlphaFoldDB" id="A0A9N8HLQ9"/>
<feature type="region of interest" description="Disordered" evidence="1">
    <location>
        <begin position="1"/>
        <end position="154"/>
    </location>
</feature>
<feature type="region of interest" description="Disordered" evidence="1">
    <location>
        <begin position="646"/>
        <end position="684"/>
    </location>
</feature>
<feature type="domain" description="BZIP" evidence="2">
    <location>
        <begin position="122"/>
        <end position="179"/>
    </location>
</feature>
<feature type="region of interest" description="Disordered" evidence="1">
    <location>
        <begin position="263"/>
        <end position="294"/>
    </location>
</feature>
<protein>
    <recommendedName>
        <fullName evidence="2">BZIP domain-containing protein</fullName>
    </recommendedName>
</protein>
<name>A0A9N8HLQ9_9STRA</name>
<feature type="region of interest" description="Disordered" evidence="1">
    <location>
        <begin position="708"/>
        <end position="747"/>
    </location>
</feature>
<feature type="compositionally biased region" description="Polar residues" evidence="1">
    <location>
        <begin position="653"/>
        <end position="662"/>
    </location>
</feature>
<gene>
    <name evidence="3" type="ORF">SEMRO_1051_G235730.1</name>
</gene>
<sequence length="747" mass="78375">MPRRKRSSSKQPGKAGRKDDGQGQPAAAAESGTAQLDENDQNDARVDESMRNAARGGAADEEDAKKPAAKRASEDTKGNEESSDDKARAPKKKPPPCASLPSSSRASKPTKDPEPKLSLYEQDKRDRKRRVNRITAQRKRMRERTELSDLKGSQSRLTNLNQGLAIENKTLKDTIEMLKKREEYVRQNPQGRHQQTPQQIQQVQQTMAALVAAPPGAALPVASYAPPAPSVQTPTLLPGTQLPGPFPSYGLAATPSMPVPPFNPLLSPSFANNQQQGPQAASGNSATAASGTVGNSNATPGSAFPAFLSSVVQAGNTATVSQPQLPVIQVQTNRQQMQTPLVRHLNQPRPNPVPNSSTGQNSMGSAHATSLLQQAPYQTQQVSQLSRAVEQIPASQVQPPHSQTSIQAQGTVQQQTQPVPNQALNQVVAQLQLAQMLQPNGANQDSNKPPQVLPPAILALLQQQANPQSRQQQSQPPNQIPVHMSPQMLSVLGGLLSPAGLSVTSPGGPGTTPAGAGNPQNSVQGHHQQQNTTNIQAQALPLCLAHQQAQQLQQSQGQGHLHQSNTWGEATAQPQHPSSGSTAVGLAANHAAPSGSVDPQSLVALAAFMQTLTPSSAFPQPPSTPNPLAELIAGAILAAFRDQLQAMSRRPTQDAQPSSTSPVPLEAPAGRELGAPPPAQPRVDPTMTFFATLLAASAQGIATAFSNPGVAQAGIPTGTASEPAAGESSSVRRQTSSESPDGKPSNK</sequence>